<gene>
    <name evidence="6" type="ORF">MGN01_01890</name>
</gene>
<organism evidence="6 7">
    <name type="scientific">Methylobacterium gnaphalii</name>
    <dbReference type="NCBI Taxonomy" id="1010610"/>
    <lineage>
        <taxon>Bacteria</taxon>
        <taxon>Pseudomonadati</taxon>
        <taxon>Pseudomonadota</taxon>
        <taxon>Alphaproteobacteria</taxon>
        <taxon>Hyphomicrobiales</taxon>
        <taxon>Methylobacteriaceae</taxon>
        <taxon>Methylobacterium</taxon>
    </lineage>
</organism>
<reference evidence="6 7" key="1">
    <citation type="submission" date="2019-07" db="EMBL/GenBank/DDBJ databases">
        <title>Whole genome shotgun sequence of Methylobacterium gnaphalii NBRC 107716.</title>
        <authorList>
            <person name="Hosoyama A."/>
            <person name="Uohara A."/>
            <person name="Ohji S."/>
            <person name="Ichikawa N."/>
        </authorList>
    </citation>
    <scope>NUCLEOTIDE SEQUENCE [LARGE SCALE GENOMIC DNA]</scope>
    <source>
        <strain evidence="6 7">NBRC 107716</strain>
    </source>
</reference>
<dbReference type="CDD" id="cd00038">
    <property type="entry name" value="CAP_ED"/>
    <property type="match status" value="1"/>
</dbReference>
<sequence length="247" mass="27834">MDTPLVRKLQRFARLSSGEKQALNEAARLNVRRIGPREDIIREGERPDQVNLILSGWACRYKQLEDGRRQIIAILLPGDLCDTHAFVMPEMDHSIGTLSVVTVAEIDRDALTTITEQHPRVTQALWWETLVGTAVQREWTVNIGQRTATERLGHLFCELFLRMRAVDLTDGPSCELPITQVDLADALGLSNVHVNRVLQELRANGLVTLRGRLLTIPDLPALKTASLFNPNYLHLDRIGRHLDATDE</sequence>
<dbReference type="PROSITE" id="PS51063">
    <property type="entry name" value="HTH_CRP_2"/>
    <property type="match status" value="1"/>
</dbReference>
<dbReference type="Pfam" id="PF13545">
    <property type="entry name" value="HTH_Crp_2"/>
    <property type="match status" value="1"/>
</dbReference>
<dbReference type="SMART" id="SM00419">
    <property type="entry name" value="HTH_CRP"/>
    <property type="match status" value="1"/>
</dbReference>
<dbReference type="Gene3D" id="1.10.10.10">
    <property type="entry name" value="Winged helix-like DNA-binding domain superfamily/Winged helix DNA-binding domain"/>
    <property type="match status" value="1"/>
</dbReference>
<dbReference type="Gene3D" id="2.60.120.10">
    <property type="entry name" value="Jelly Rolls"/>
    <property type="match status" value="1"/>
</dbReference>
<dbReference type="InterPro" id="IPR036388">
    <property type="entry name" value="WH-like_DNA-bd_sf"/>
</dbReference>
<dbReference type="AlphaFoldDB" id="A0A512JEH5"/>
<evidence type="ECO:0000259" key="4">
    <source>
        <dbReference type="PROSITE" id="PS50042"/>
    </source>
</evidence>
<feature type="domain" description="HTH crp-type" evidence="5">
    <location>
        <begin position="146"/>
        <end position="220"/>
    </location>
</feature>
<keyword evidence="2" id="KW-0238">DNA-binding</keyword>
<protein>
    <submittedName>
        <fullName evidence="6">Crp/Fnr family transcriptional regulator</fullName>
    </submittedName>
</protein>
<dbReference type="InterPro" id="IPR014710">
    <property type="entry name" value="RmlC-like_jellyroll"/>
</dbReference>
<proteinExistence type="predicted"/>
<dbReference type="Proteomes" id="UP000321750">
    <property type="component" value="Unassembled WGS sequence"/>
</dbReference>
<evidence type="ECO:0000259" key="5">
    <source>
        <dbReference type="PROSITE" id="PS51063"/>
    </source>
</evidence>
<name>A0A512JEH5_9HYPH</name>
<evidence type="ECO:0000256" key="3">
    <source>
        <dbReference type="ARBA" id="ARBA00023163"/>
    </source>
</evidence>
<dbReference type="InterPro" id="IPR012318">
    <property type="entry name" value="HTH_CRP"/>
</dbReference>
<dbReference type="Pfam" id="PF00027">
    <property type="entry name" value="cNMP_binding"/>
    <property type="match status" value="1"/>
</dbReference>
<evidence type="ECO:0000256" key="1">
    <source>
        <dbReference type="ARBA" id="ARBA00023015"/>
    </source>
</evidence>
<dbReference type="SMART" id="SM00100">
    <property type="entry name" value="cNMP"/>
    <property type="match status" value="1"/>
</dbReference>
<dbReference type="InterPro" id="IPR036390">
    <property type="entry name" value="WH_DNA-bd_sf"/>
</dbReference>
<dbReference type="GO" id="GO:0006355">
    <property type="term" value="P:regulation of DNA-templated transcription"/>
    <property type="evidence" value="ECO:0007669"/>
    <property type="project" value="InterPro"/>
</dbReference>
<keyword evidence="1" id="KW-0805">Transcription regulation</keyword>
<dbReference type="InterPro" id="IPR018490">
    <property type="entry name" value="cNMP-bd_dom_sf"/>
</dbReference>
<accession>A0A512JEH5</accession>
<dbReference type="RefSeq" id="WP_147044694.1">
    <property type="nucleotide sequence ID" value="NZ_BJZV01000001.1"/>
</dbReference>
<dbReference type="GO" id="GO:0003677">
    <property type="term" value="F:DNA binding"/>
    <property type="evidence" value="ECO:0007669"/>
    <property type="project" value="UniProtKB-KW"/>
</dbReference>
<dbReference type="OrthoDB" id="7584044at2"/>
<evidence type="ECO:0000256" key="2">
    <source>
        <dbReference type="ARBA" id="ARBA00023125"/>
    </source>
</evidence>
<comment type="caution">
    <text evidence="6">The sequence shown here is derived from an EMBL/GenBank/DDBJ whole genome shotgun (WGS) entry which is preliminary data.</text>
</comment>
<keyword evidence="7" id="KW-1185">Reference proteome</keyword>
<evidence type="ECO:0000313" key="6">
    <source>
        <dbReference type="EMBL" id="GEP08344.1"/>
    </source>
</evidence>
<dbReference type="InterPro" id="IPR000595">
    <property type="entry name" value="cNMP-bd_dom"/>
</dbReference>
<dbReference type="PROSITE" id="PS50042">
    <property type="entry name" value="CNMP_BINDING_3"/>
    <property type="match status" value="1"/>
</dbReference>
<dbReference type="SUPFAM" id="SSF51206">
    <property type="entry name" value="cAMP-binding domain-like"/>
    <property type="match status" value="1"/>
</dbReference>
<keyword evidence="3" id="KW-0804">Transcription</keyword>
<evidence type="ECO:0000313" key="7">
    <source>
        <dbReference type="Proteomes" id="UP000321750"/>
    </source>
</evidence>
<feature type="domain" description="Cyclic nucleotide-binding" evidence="4">
    <location>
        <begin position="11"/>
        <end position="79"/>
    </location>
</feature>
<dbReference type="SUPFAM" id="SSF46785">
    <property type="entry name" value="Winged helix' DNA-binding domain"/>
    <property type="match status" value="1"/>
</dbReference>
<dbReference type="EMBL" id="BJZV01000001">
    <property type="protein sequence ID" value="GEP08344.1"/>
    <property type="molecule type" value="Genomic_DNA"/>
</dbReference>